<feature type="compositionally biased region" description="Basic and acidic residues" evidence="1">
    <location>
        <begin position="206"/>
        <end position="217"/>
    </location>
</feature>
<dbReference type="OMA" id="VWRKWKS"/>
<protein>
    <submittedName>
        <fullName evidence="2">Uncharacterized protein</fullName>
    </submittedName>
</protein>
<name>A0A1J7GCQ7_LUPAN</name>
<dbReference type="PANTHER" id="PTHR33448">
    <property type="entry name" value="CHLOROPLAST PROTEIN HCF243-RELATED"/>
    <property type="match status" value="1"/>
</dbReference>
<feature type="region of interest" description="Disordered" evidence="1">
    <location>
        <begin position="27"/>
        <end position="61"/>
    </location>
</feature>
<gene>
    <name evidence="2" type="ORF">TanjilG_18725</name>
</gene>
<proteinExistence type="predicted"/>
<organism evidence="2 3">
    <name type="scientific">Lupinus angustifolius</name>
    <name type="common">Narrow-leaved blue lupine</name>
    <dbReference type="NCBI Taxonomy" id="3871"/>
    <lineage>
        <taxon>Eukaryota</taxon>
        <taxon>Viridiplantae</taxon>
        <taxon>Streptophyta</taxon>
        <taxon>Embryophyta</taxon>
        <taxon>Tracheophyta</taxon>
        <taxon>Spermatophyta</taxon>
        <taxon>Magnoliopsida</taxon>
        <taxon>eudicotyledons</taxon>
        <taxon>Gunneridae</taxon>
        <taxon>Pentapetalae</taxon>
        <taxon>rosids</taxon>
        <taxon>fabids</taxon>
        <taxon>Fabales</taxon>
        <taxon>Fabaceae</taxon>
        <taxon>Papilionoideae</taxon>
        <taxon>50 kb inversion clade</taxon>
        <taxon>genistoids sensu lato</taxon>
        <taxon>core genistoids</taxon>
        <taxon>Genisteae</taxon>
        <taxon>Lupinus</taxon>
    </lineage>
</organism>
<dbReference type="KEGG" id="lang:109334100"/>
<dbReference type="OrthoDB" id="785861at2759"/>
<feature type="compositionally biased region" description="Basic and acidic residues" evidence="1">
    <location>
        <begin position="230"/>
        <end position="250"/>
    </location>
</feature>
<dbReference type="EMBL" id="CM007379">
    <property type="protein sequence ID" value="OIV92153.1"/>
    <property type="molecule type" value="Genomic_DNA"/>
</dbReference>
<dbReference type="Proteomes" id="UP000188354">
    <property type="component" value="Chromosome LG19"/>
</dbReference>
<feature type="region of interest" description="Disordered" evidence="1">
    <location>
        <begin position="134"/>
        <end position="250"/>
    </location>
</feature>
<reference evidence="2 3" key="1">
    <citation type="journal article" date="2017" name="Plant Biotechnol. J.">
        <title>A comprehensive draft genome sequence for lupin (Lupinus angustifolius), an emerging health food: insights into plant-microbe interactions and legume evolution.</title>
        <authorList>
            <person name="Hane J.K."/>
            <person name="Ming Y."/>
            <person name="Kamphuis L.G."/>
            <person name="Nelson M.N."/>
            <person name="Garg G."/>
            <person name="Atkins C.A."/>
            <person name="Bayer P.E."/>
            <person name="Bravo A."/>
            <person name="Bringans S."/>
            <person name="Cannon S."/>
            <person name="Edwards D."/>
            <person name="Foley R."/>
            <person name="Gao L.L."/>
            <person name="Harrison M.J."/>
            <person name="Huang W."/>
            <person name="Hurgobin B."/>
            <person name="Li S."/>
            <person name="Liu C.W."/>
            <person name="McGrath A."/>
            <person name="Morahan G."/>
            <person name="Murray J."/>
            <person name="Weller J."/>
            <person name="Jian J."/>
            <person name="Singh K.B."/>
        </authorList>
    </citation>
    <scope>NUCLEOTIDE SEQUENCE [LARGE SCALE GENOMIC DNA]</scope>
    <source>
        <strain evidence="3">cv. Tanjil</strain>
        <tissue evidence="2">Whole plant</tissue>
    </source>
</reference>
<dbReference type="Gramene" id="OIV92153">
    <property type="protein sequence ID" value="OIV92153"/>
    <property type="gene ID" value="TanjilG_18725"/>
</dbReference>
<feature type="compositionally biased region" description="Low complexity" evidence="1">
    <location>
        <begin position="192"/>
        <end position="205"/>
    </location>
</feature>
<keyword evidence="3" id="KW-1185">Reference proteome</keyword>
<feature type="compositionally biased region" description="Polar residues" evidence="1">
    <location>
        <begin position="52"/>
        <end position="61"/>
    </location>
</feature>
<accession>A0A1J7GCQ7</accession>
<feature type="compositionally biased region" description="Basic and acidic residues" evidence="1">
    <location>
        <begin position="137"/>
        <end position="162"/>
    </location>
</feature>
<dbReference type="PANTHER" id="PTHR33448:SF10">
    <property type="entry name" value="PROTAMINE P1 FAMILY PROTEIN"/>
    <property type="match status" value="1"/>
</dbReference>
<evidence type="ECO:0000313" key="3">
    <source>
        <dbReference type="Proteomes" id="UP000188354"/>
    </source>
</evidence>
<dbReference type="STRING" id="3871.A0A1J7GCQ7"/>
<evidence type="ECO:0000256" key="1">
    <source>
        <dbReference type="SAM" id="MobiDB-lite"/>
    </source>
</evidence>
<sequence length="313" mass="35780">MKLYRKPISSPVRTDKFPPPLMRFWRSNVGNGSRGRSRSNSSTMFVRKRNTNIEATQEPTSPKVTCMGQVKVKRSSKSKEQKISTRAAAKDGAPVQFRWFWIPKNAFQIKPCHCKPTWPKWGFIFKVGSFRRKSRKMKEGSEKTELETEHEGEYDESERVMNGDDGSSFASNSGTPPRNALSLTRCRSAPYRSSSLGSRFLGSPLRNEEETEKKQGNEVENGGSNYSENEIPHLERNSVSDEEENRVSENEEKLEFFNEIEDSVRDRFASMKNISENVDALKKREKEEGDCEVPHPVVLTRCKSDSGLKLILR</sequence>
<dbReference type="AlphaFoldDB" id="A0A1J7GCQ7"/>
<evidence type="ECO:0000313" key="2">
    <source>
        <dbReference type="EMBL" id="OIV92153.1"/>
    </source>
</evidence>